<dbReference type="InterPro" id="IPR052514">
    <property type="entry name" value="SAM-dependent_MTase"/>
</dbReference>
<keyword evidence="2" id="KW-0808">Transferase</keyword>
<dbReference type="InterPro" id="IPR006342">
    <property type="entry name" value="FkbM_mtfrase"/>
</dbReference>
<protein>
    <submittedName>
        <fullName evidence="2">FkbM family methyltransferase</fullName>
    </submittedName>
</protein>
<name>A0A5B8V943_9BACT</name>
<keyword evidence="2" id="KW-0489">Methyltransferase</keyword>
<dbReference type="SUPFAM" id="SSF53335">
    <property type="entry name" value="S-adenosyl-L-methionine-dependent methyltransferases"/>
    <property type="match status" value="1"/>
</dbReference>
<evidence type="ECO:0000313" key="3">
    <source>
        <dbReference type="Proteomes" id="UP000321533"/>
    </source>
</evidence>
<feature type="domain" description="Methyltransferase FkbM" evidence="1">
    <location>
        <begin position="96"/>
        <end position="259"/>
    </location>
</feature>
<keyword evidence="3" id="KW-1185">Reference proteome</keyword>
<evidence type="ECO:0000259" key="1">
    <source>
        <dbReference type="Pfam" id="PF05050"/>
    </source>
</evidence>
<sequence>MKLNIRKIIYPLFKISILEKILQIIMRGRYSNSLLVSFIPPPNAYTNPTYRIAKKGSLRLYANLYDYNDWKAYWGIKEIERDALYKLAENAKTVIDIGTNNGWVLMNIASIIKKNDGFIYGFEPFPDTYKRCIDNIKRSKLENTQVFNFGCGESESSFYMSVVLDSNSGQNRIVDGKESNEKLVQVNVTTLDKKLESLESIDLIKIDVEGFELHVLKGAGNLLKKHRPVIFIEINEPLLRENNTSPYEVLSFLKNNYQYSFVNAANKQPVDITKNYKNSQLDVICYPPLNKAAGN</sequence>
<dbReference type="KEGG" id="pgin:FRZ67_12200"/>
<dbReference type="Gene3D" id="3.40.50.150">
    <property type="entry name" value="Vaccinia Virus protein VP39"/>
    <property type="match status" value="1"/>
</dbReference>
<dbReference type="OrthoDB" id="663022at2"/>
<dbReference type="InterPro" id="IPR029063">
    <property type="entry name" value="SAM-dependent_MTases_sf"/>
</dbReference>
<dbReference type="Pfam" id="PF05050">
    <property type="entry name" value="Methyltransf_21"/>
    <property type="match status" value="1"/>
</dbReference>
<dbReference type="RefSeq" id="WP_147189834.1">
    <property type="nucleotide sequence ID" value="NZ_CP042435.1"/>
</dbReference>
<accession>A0A5B8V943</accession>
<dbReference type="PANTHER" id="PTHR34203">
    <property type="entry name" value="METHYLTRANSFERASE, FKBM FAMILY PROTEIN"/>
    <property type="match status" value="1"/>
</dbReference>
<reference evidence="2 3" key="1">
    <citation type="journal article" date="2016" name="Int. J. Syst. Evol. Microbiol.">
        <title>Panacibacter ginsenosidivorans gen. nov., sp. nov., with ginsenoside converting activity isolated from soil of a ginseng field.</title>
        <authorList>
            <person name="Siddiqi M.Z."/>
            <person name="Muhammad Shafi S."/>
            <person name="Choi K.D."/>
            <person name="Im W.T."/>
        </authorList>
    </citation>
    <scope>NUCLEOTIDE SEQUENCE [LARGE SCALE GENOMIC DNA]</scope>
    <source>
        <strain evidence="2 3">Gsoil1550</strain>
    </source>
</reference>
<dbReference type="PANTHER" id="PTHR34203:SF15">
    <property type="entry name" value="SLL1173 PROTEIN"/>
    <property type="match status" value="1"/>
</dbReference>
<dbReference type="NCBIfam" id="TIGR01444">
    <property type="entry name" value="fkbM_fam"/>
    <property type="match status" value="1"/>
</dbReference>
<evidence type="ECO:0000313" key="2">
    <source>
        <dbReference type="EMBL" id="QEC68027.1"/>
    </source>
</evidence>
<organism evidence="2 3">
    <name type="scientific">Panacibacter ginsenosidivorans</name>
    <dbReference type="NCBI Taxonomy" id="1813871"/>
    <lineage>
        <taxon>Bacteria</taxon>
        <taxon>Pseudomonadati</taxon>
        <taxon>Bacteroidota</taxon>
        <taxon>Chitinophagia</taxon>
        <taxon>Chitinophagales</taxon>
        <taxon>Chitinophagaceae</taxon>
        <taxon>Panacibacter</taxon>
    </lineage>
</organism>
<dbReference type="AlphaFoldDB" id="A0A5B8V943"/>
<dbReference type="GO" id="GO:0032259">
    <property type="term" value="P:methylation"/>
    <property type="evidence" value="ECO:0007669"/>
    <property type="project" value="UniProtKB-KW"/>
</dbReference>
<proteinExistence type="predicted"/>
<dbReference type="Proteomes" id="UP000321533">
    <property type="component" value="Chromosome"/>
</dbReference>
<dbReference type="EMBL" id="CP042435">
    <property type="protein sequence ID" value="QEC68027.1"/>
    <property type="molecule type" value="Genomic_DNA"/>
</dbReference>
<dbReference type="GO" id="GO:0008168">
    <property type="term" value="F:methyltransferase activity"/>
    <property type="evidence" value="ECO:0007669"/>
    <property type="project" value="UniProtKB-KW"/>
</dbReference>
<gene>
    <name evidence="2" type="ORF">FRZ67_12200</name>
</gene>